<dbReference type="AlphaFoldDB" id="A0A6M2DC55"/>
<evidence type="ECO:0000313" key="2">
    <source>
        <dbReference type="EMBL" id="NOV42527.1"/>
    </source>
</evidence>
<organism evidence="2">
    <name type="scientific">Rhipicephalus microplus</name>
    <name type="common">Cattle tick</name>
    <name type="synonym">Boophilus microplus</name>
    <dbReference type="NCBI Taxonomy" id="6941"/>
    <lineage>
        <taxon>Eukaryota</taxon>
        <taxon>Metazoa</taxon>
        <taxon>Ecdysozoa</taxon>
        <taxon>Arthropoda</taxon>
        <taxon>Chelicerata</taxon>
        <taxon>Arachnida</taxon>
        <taxon>Acari</taxon>
        <taxon>Parasitiformes</taxon>
        <taxon>Ixodida</taxon>
        <taxon>Ixodoidea</taxon>
        <taxon>Ixodidae</taxon>
        <taxon>Rhipicephalinae</taxon>
        <taxon>Rhipicephalus</taxon>
        <taxon>Boophilus</taxon>
    </lineage>
</organism>
<name>A0A6M2DC55_RHIMP</name>
<protein>
    <submittedName>
        <fullName evidence="2">Putative secreted protein</fullName>
    </submittedName>
</protein>
<sequence length="146" mass="16137">MAFLLLAAAFFFSSCSRACTCIPLVVCEECHMYTLAVHNLTSHVSCTCSFFLRTSIPFSSPVKASETGHMSNILLLCSQTIAVPDTAVASSQFTCESIRMPYTGCLSYVFTYTCVLTYWPATIRFCQPQDIENSVLFGERICLCTT</sequence>
<accession>A0A6M2DC55</accession>
<feature type="chain" id="PRO_5026880226" evidence="1">
    <location>
        <begin position="19"/>
        <end position="146"/>
    </location>
</feature>
<dbReference type="EMBL" id="GHWJ01009790">
    <property type="protein sequence ID" value="NOV42527.1"/>
    <property type="molecule type" value="Transcribed_RNA"/>
</dbReference>
<evidence type="ECO:0000256" key="1">
    <source>
        <dbReference type="SAM" id="SignalP"/>
    </source>
</evidence>
<feature type="signal peptide" evidence="1">
    <location>
        <begin position="1"/>
        <end position="18"/>
    </location>
</feature>
<reference evidence="2" key="1">
    <citation type="submission" date="2019-09" db="EMBL/GenBank/DDBJ databases">
        <title>Organ-specific transcriptomic study of the physiology of the cattle tick, Rhipicephalus microplus.</title>
        <authorList>
            <person name="Tirloni L."/>
            <person name="Braz G."/>
            <person name="Gandara A.C.P."/>
            <person name="Sabadin G.A."/>
            <person name="da Silva R.M."/>
            <person name="Guizzo M.G."/>
            <person name="Machado J.A."/>
            <person name="Costa E.P."/>
            <person name="Gomes H.F."/>
            <person name="Moraes J."/>
            <person name="Mota M.B.S."/>
            <person name="Mesquita R.D."/>
            <person name="Alvarenga P.H."/>
            <person name="Alves F."/>
            <person name="Seixas A."/>
            <person name="da Fonseca R.N."/>
            <person name="Fogaca A."/>
            <person name="Logullo C."/>
            <person name="Tanaka A."/>
            <person name="Daffre S."/>
            <person name="Termignoni C."/>
            <person name="Vaz I.S.Jr."/>
            <person name="Oliveira P.L."/>
            <person name="Ribeiro J.M."/>
        </authorList>
    </citation>
    <scope>NUCLEOTIDE SEQUENCE</scope>
    <source>
        <strain evidence="2">Porto Alegre</strain>
    </source>
</reference>
<keyword evidence="1" id="KW-0732">Signal</keyword>
<proteinExistence type="predicted"/>